<sequence length="152" mass="16915">MNSRQKLGWTLVLILALFCCVCGTLAFVSRFSLFGLLTGPEETGEAHLNKLARSASPIIQGLERYRAEHQRFPTDPADLTPYLPPIPATPASANHAFIRGWFYHRDQTGQGYSLAYKVDRDPNLIYVSDGSTAHWEYDPGDGTPSKVLHLKP</sequence>
<gene>
    <name evidence="1" type="ORF">CfE428DRAFT_5390</name>
</gene>
<comment type="caution">
    <text evidence="1">The sequence shown here is derived from an EMBL/GenBank/DDBJ whole genome shotgun (WGS) entry which is preliminary data.</text>
</comment>
<reference evidence="1 2" key="1">
    <citation type="journal article" date="2011" name="J. Bacteriol.">
        <title>Genome sequence of Chthoniobacter flavus Ellin428, an aerobic heterotrophic soil bacterium.</title>
        <authorList>
            <person name="Kant R."/>
            <person name="van Passel M.W."/>
            <person name="Palva A."/>
            <person name="Lucas S."/>
            <person name="Lapidus A."/>
            <person name="Glavina Del Rio T."/>
            <person name="Dalin E."/>
            <person name="Tice H."/>
            <person name="Bruce D."/>
            <person name="Goodwin L."/>
            <person name="Pitluck S."/>
            <person name="Larimer F.W."/>
            <person name="Land M.L."/>
            <person name="Hauser L."/>
            <person name="Sangwan P."/>
            <person name="de Vos W.M."/>
            <person name="Janssen P.H."/>
            <person name="Smidt H."/>
        </authorList>
    </citation>
    <scope>NUCLEOTIDE SEQUENCE [LARGE SCALE GENOMIC DNA]</scope>
    <source>
        <strain evidence="1 2">Ellin428</strain>
    </source>
</reference>
<dbReference type="STRING" id="497964.CfE428DRAFT_5390"/>
<dbReference type="RefSeq" id="WP_006982711.1">
    <property type="nucleotide sequence ID" value="NZ_ABVL01000024.1"/>
</dbReference>
<accession>B4D900</accession>
<dbReference type="EMBL" id="ABVL01000024">
    <property type="protein sequence ID" value="EDY17045.1"/>
    <property type="molecule type" value="Genomic_DNA"/>
</dbReference>
<name>B4D900_9BACT</name>
<protein>
    <submittedName>
        <fullName evidence="1">Uncharacterized protein</fullName>
    </submittedName>
</protein>
<evidence type="ECO:0000313" key="1">
    <source>
        <dbReference type="EMBL" id="EDY17045.1"/>
    </source>
</evidence>
<keyword evidence="2" id="KW-1185">Reference proteome</keyword>
<evidence type="ECO:0000313" key="2">
    <source>
        <dbReference type="Proteomes" id="UP000005824"/>
    </source>
</evidence>
<dbReference type="AlphaFoldDB" id="B4D900"/>
<organism evidence="1 2">
    <name type="scientific">Chthoniobacter flavus Ellin428</name>
    <dbReference type="NCBI Taxonomy" id="497964"/>
    <lineage>
        <taxon>Bacteria</taxon>
        <taxon>Pseudomonadati</taxon>
        <taxon>Verrucomicrobiota</taxon>
        <taxon>Spartobacteria</taxon>
        <taxon>Chthoniobacterales</taxon>
        <taxon>Chthoniobacteraceae</taxon>
        <taxon>Chthoniobacter</taxon>
    </lineage>
</organism>
<proteinExistence type="predicted"/>
<dbReference type="InParanoid" id="B4D900"/>
<dbReference type="Proteomes" id="UP000005824">
    <property type="component" value="Unassembled WGS sequence"/>
</dbReference>